<evidence type="ECO:0000256" key="3">
    <source>
        <dbReference type="ARBA" id="ARBA00023125"/>
    </source>
</evidence>
<evidence type="ECO:0000256" key="2">
    <source>
        <dbReference type="ARBA" id="ARBA00023015"/>
    </source>
</evidence>
<dbReference type="PANTHER" id="PTHR31744:SF236">
    <property type="entry name" value="NAC DOMAIN-CONTAINING PROTEIN 105"/>
    <property type="match status" value="1"/>
</dbReference>
<evidence type="ECO:0000256" key="1">
    <source>
        <dbReference type="ARBA" id="ARBA00004123"/>
    </source>
</evidence>
<reference evidence="7 8" key="1">
    <citation type="submission" date="2018-10" db="EMBL/GenBank/DDBJ databases">
        <title>A high-quality apple genome assembly.</title>
        <authorList>
            <person name="Hu J."/>
        </authorList>
    </citation>
    <scope>NUCLEOTIDE SEQUENCE [LARGE SCALE GENOMIC DNA]</scope>
    <source>
        <strain evidence="8">cv. HFTH1</strain>
        <tissue evidence="7">Young leaf</tissue>
    </source>
</reference>
<dbReference type="InterPro" id="IPR003441">
    <property type="entry name" value="NAC-dom"/>
</dbReference>
<dbReference type="SUPFAM" id="SSF101941">
    <property type="entry name" value="NAC domain"/>
    <property type="match status" value="1"/>
</dbReference>
<dbReference type="AlphaFoldDB" id="A0A498HTX5"/>
<dbReference type="STRING" id="3750.A0A498HTX5"/>
<dbReference type="InterPro" id="IPR036093">
    <property type="entry name" value="NAC_dom_sf"/>
</dbReference>
<organism evidence="7 8">
    <name type="scientific">Malus domestica</name>
    <name type="common">Apple</name>
    <name type="synonym">Pyrus malus</name>
    <dbReference type="NCBI Taxonomy" id="3750"/>
    <lineage>
        <taxon>Eukaryota</taxon>
        <taxon>Viridiplantae</taxon>
        <taxon>Streptophyta</taxon>
        <taxon>Embryophyta</taxon>
        <taxon>Tracheophyta</taxon>
        <taxon>Spermatophyta</taxon>
        <taxon>Magnoliopsida</taxon>
        <taxon>eudicotyledons</taxon>
        <taxon>Gunneridae</taxon>
        <taxon>Pentapetalae</taxon>
        <taxon>rosids</taxon>
        <taxon>fabids</taxon>
        <taxon>Rosales</taxon>
        <taxon>Rosaceae</taxon>
        <taxon>Amygdaloideae</taxon>
        <taxon>Maleae</taxon>
        <taxon>Malus</taxon>
    </lineage>
</organism>
<evidence type="ECO:0000259" key="6">
    <source>
        <dbReference type="PROSITE" id="PS51005"/>
    </source>
</evidence>
<evidence type="ECO:0000256" key="4">
    <source>
        <dbReference type="ARBA" id="ARBA00023163"/>
    </source>
</evidence>
<dbReference type="PROSITE" id="PS51005">
    <property type="entry name" value="NAC"/>
    <property type="match status" value="1"/>
</dbReference>
<gene>
    <name evidence="7" type="ORF">DVH24_029759</name>
</gene>
<accession>A0A498HTX5</accession>
<comment type="caution">
    <text evidence="7">The sequence shown here is derived from an EMBL/GenBank/DDBJ whole genome shotgun (WGS) entry which is preliminary data.</text>
</comment>
<evidence type="ECO:0000313" key="7">
    <source>
        <dbReference type="EMBL" id="RXH75038.1"/>
    </source>
</evidence>
<keyword evidence="2" id="KW-0805">Transcription regulation</keyword>
<dbReference type="Proteomes" id="UP000290289">
    <property type="component" value="Chromosome 15"/>
</dbReference>
<dbReference type="FunFam" id="2.170.150.80:FF:000003">
    <property type="entry name" value="NAC domain-containing protein"/>
    <property type="match status" value="1"/>
</dbReference>
<keyword evidence="8" id="KW-1185">Reference proteome</keyword>
<feature type="domain" description="NAC" evidence="6">
    <location>
        <begin position="8"/>
        <end position="175"/>
    </location>
</feature>
<dbReference type="GO" id="GO:0006355">
    <property type="term" value="P:regulation of DNA-templated transcription"/>
    <property type="evidence" value="ECO:0007669"/>
    <property type="project" value="InterPro"/>
</dbReference>
<name>A0A498HTX5_MALDO</name>
<dbReference type="EMBL" id="RDQH01000341">
    <property type="protein sequence ID" value="RXH75038.1"/>
    <property type="molecule type" value="Genomic_DNA"/>
</dbReference>
<sequence length="362" mass="41768">MESIESTVPPGFRFHPTDEELVGYYLRKKVASQKIDLDVIRDIDLYRIEPWDLQERCRIGYEEQNEWYFFSHKDKKYPTGTRTNRATMAGFWKATGRDKSVYDKAKLIGMRKTLVFYKGRAPNGQKTDWIMHEYRLESDENGPPQAKRKLQKLIKENACICIKEEGWVVCRAFKKRISSQNKSIEGWDSSYFYEELNGLTSVADPTDFMISRQPQSFLSQNFMCKQETEADSLNFLHSDPFVQLPQLESPSLPLIKRPTSMSLISENNTELEDEQSIRGCNNAEKVTDWRALDKFVASQLSQEERYEGDGEASFGAHDESDMSLLLLQSSSARDDDDQVENKLNGFLNSSPDCDIGICIFEK</sequence>
<keyword evidence="5" id="KW-0539">Nucleus</keyword>
<dbReference type="Pfam" id="PF02365">
    <property type="entry name" value="NAM"/>
    <property type="match status" value="1"/>
</dbReference>
<evidence type="ECO:0000256" key="5">
    <source>
        <dbReference type="ARBA" id="ARBA00023242"/>
    </source>
</evidence>
<dbReference type="GO" id="GO:0003677">
    <property type="term" value="F:DNA binding"/>
    <property type="evidence" value="ECO:0007669"/>
    <property type="project" value="UniProtKB-KW"/>
</dbReference>
<dbReference type="GO" id="GO:0005634">
    <property type="term" value="C:nucleus"/>
    <property type="evidence" value="ECO:0007669"/>
    <property type="project" value="UniProtKB-SubCell"/>
</dbReference>
<dbReference type="Gene3D" id="2.170.150.80">
    <property type="entry name" value="NAC domain"/>
    <property type="match status" value="1"/>
</dbReference>
<proteinExistence type="predicted"/>
<dbReference type="PANTHER" id="PTHR31744">
    <property type="entry name" value="PROTEIN CUP-SHAPED COTYLEDON 2-RELATED"/>
    <property type="match status" value="1"/>
</dbReference>
<keyword evidence="4" id="KW-0804">Transcription</keyword>
<evidence type="ECO:0000313" key="8">
    <source>
        <dbReference type="Proteomes" id="UP000290289"/>
    </source>
</evidence>
<keyword evidence="3" id="KW-0238">DNA-binding</keyword>
<comment type="subcellular location">
    <subcellularLocation>
        <location evidence="1">Nucleus</location>
    </subcellularLocation>
</comment>
<protein>
    <recommendedName>
        <fullName evidence="6">NAC domain-containing protein</fullName>
    </recommendedName>
</protein>